<feature type="transmembrane region" description="Helical" evidence="6">
    <location>
        <begin position="675"/>
        <end position="696"/>
    </location>
</feature>
<dbReference type="RefSeq" id="WP_277900055.1">
    <property type="nucleotide sequence ID" value="NZ_JAPMUA010000003.1"/>
</dbReference>
<feature type="transmembrane region" description="Helical" evidence="6">
    <location>
        <begin position="724"/>
        <end position="743"/>
    </location>
</feature>
<dbReference type="PANTHER" id="PTHR30572">
    <property type="entry name" value="MEMBRANE COMPONENT OF TRANSPORTER-RELATED"/>
    <property type="match status" value="1"/>
</dbReference>
<evidence type="ECO:0000256" key="3">
    <source>
        <dbReference type="ARBA" id="ARBA00022692"/>
    </source>
</evidence>
<evidence type="ECO:0000259" key="7">
    <source>
        <dbReference type="Pfam" id="PF02687"/>
    </source>
</evidence>
<evidence type="ECO:0000313" key="9">
    <source>
        <dbReference type="EMBL" id="MDG3586031.1"/>
    </source>
</evidence>
<keyword evidence="4 6" id="KW-1133">Transmembrane helix</keyword>
<dbReference type="InterPro" id="IPR050250">
    <property type="entry name" value="Macrolide_Exporter_MacB"/>
</dbReference>
<gene>
    <name evidence="9" type="ORF">OSR52_09130</name>
</gene>
<evidence type="ECO:0000256" key="2">
    <source>
        <dbReference type="ARBA" id="ARBA00022475"/>
    </source>
</evidence>
<evidence type="ECO:0000256" key="1">
    <source>
        <dbReference type="ARBA" id="ARBA00004651"/>
    </source>
</evidence>
<evidence type="ECO:0000256" key="6">
    <source>
        <dbReference type="SAM" id="Phobius"/>
    </source>
</evidence>
<feature type="transmembrane region" description="Helical" evidence="6">
    <location>
        <begin position="370"/>
        <end position="393"/>
    </location>
</feature>
<dbReference type="Proteomes" id="UP001153642">
    <property type="component" value="Unassembled WGS sequence"/>
</dbReference>
<reference evidence="9" key="1">
    <citation type="submission" date="2022-11" db="EMBL/GenBank/DDBJ databases">
        <title>High-quality draft genome sequence of Galbibacter sp. strain CMA-7.</title>
        <authorList>
            <person name="Wei L."/>
            <person name="Dong C."/>
            <person name="Shao Z."/>
        </authorList>
    </citation>
    <scope>NUCLEOTIDE SEQUENCE</scope>
    <source>
        <strain evidence="9">CMA-7</strain>
    </source>
</reference>
<name>A0ABT6FS10_9FLAO</name>
<feature type="transmembrane region" description="Helical" evidence="6">
    <location>
        <begin position="317"/>
        <end position="345"/>
    </location>
</feature>
<feature type="domain" description="ABC3 transporter permease C-terminal" evidence="7">
    <location>
        <begin position="277"/>
        <end position="395"/>
    </location>
</feature>
<dbReference type="EMBL" id="JAPMUA010000003">
    <property type="protein sequence ID" value="MDG3586031.1"/>
    <property type="molecule type" value="Genomic_DNA"/>
</dbReference>
<dbReference type="InterPro" id="IPR025857">
    <property type="entry name" value="MacB_PCD"/>
</dbReference>
<evidence type="ECO:0000259" key="8">
    <source>
        <dbReference type="Pfam" id="PF12704"/>
    </source>
</evidence>
<proteinExistence type="predicted"/>
<feature type="transmembrane region" description="Helical" evidence="6">
    <location>
        <begin position="758"/>
        <end position="778"/>
    </location>
</feature>
<keyword evidence="2" id="KW-1003">Cell membrane</keyword>
<feature type="transmembrane region" description="Helical" evidence="6">
    <location>
        <begin position="413"/>
        <end position="436"/>
    </location>
</feature>
<dbReference type="Pfam" id="PF02687">
    <property type="entry name" value="FtsX"/>
    <property type="match status" value="2"/>
</dbReference>
<keyword evidence="10" id="KW-1185">Reference proteome</keyword>
<evidence type="ECO:0000256" key="5">
    <source>
        <dbReference type="ARBA" id="ARBA00023136"/>
    </source>
</evidence>
<feature type="domain" description="ABC3 transporter permease C-terminal" evidence="7">
    <location>
        <begin position="676"/>
        <end position="784"/>
    </location>
</feature>
<protein>
    <submittedName>
        <fullName evidence="9">ABC transporter permease</fullName>
    </submittedName>
</protein>
<dbReference type="Pfam" id="PF12704">
    <property type="entry name" value="MacB_PCD"/>
    <property type="match status" value="1"/>
</dbReference>
<organism evidence="9 10">
    <name type="scientific">Galbibacter pacificus</name>
    <dbReference type="NCBI Taxonomy" id="2996052"/>
    <lineage>
        <taxon>Bacteria</taxon>
        <taxon>Pseudomonadati</taxon>
        <taxon>Bacteroidota</taxon>
        <taxon>Flavobacteriia</taxon>
        <taxon>Flavobacteriales</taxon>
        <taxon>Flavobacteriaceae</taxon>
        <taxon>Galbibacter</taxon>
    </lineage>
</organism>
<dbReference type="InterPro" id="IPR003838">
    <property type="entry name" value="ABC3_permease_C"/>
</dbReference>
<keyword evidence="5 6" id="KW-0472">Membrane</keyword>
<sequence length="795" mass="89541">MIKNYFKIAFRHLWKNRLSTALNFVGLTVGLASIMTLGFGVYAYHSADAFIENKEALYTLKTVETNGNVSDQTTYPLLGEIVHSAPEVIGATHIQGWNWPWLKVKDIETQKNTKYVDTSFFKVFTLPLKYGNSKTALKNKYDIVISEEVSRQLFGDINPVGQTIQADDSLNLTVQGVFKPINPYSSVAFDVLLPTALLELNPGFKQGADWYNTFATNYLRVKKDTDIEALEHTVLDIAMRNYQNTEGLKKLRLDSFLNYREGYNPTVGKIIKGSLATIFFILLIVVINLLNLNTSIIYNRHKELAVRKIIGSGKRSLIMQFCIENGILVFTALLLAGILFVQVLLPAMNAIYGSRFGNIHFNLGSDYPLLFGYFLIGLLITLTVGVLPTLKIISFPVVTAIKGKIHNSKNSFFVRNAFITVQFALAIIFICTALILNNQIHYMQNVPLGYDAQGVSIVKLNLDFKDREAANSRIQILLEQLKNNPYVQGFATTEVIPTAYHYNYNDFYDPVTKAELNIRKGFTGTGYSKTFGIPLIQGREFDERRDASENNSVMINKKAMEALGWKDIKNKQLTEKGGAEETYNVIGVMEDFHYQDMQKSVEPILHYYGGKRGLGYNNRYLSIKTTPGKETVVLNTLKKSFDQIPSRHAFDYELLESRIHGQYKLLEGILGTVNYVAFLTILISSLGMFGLISLMARKRIKEIGIRKTLGAGVGKIAYLLSKDFIKLVLLACLIAFPIAWYVMDKWLQDFAYRIAIKWWMFLLAGVIALCITAVTVGFQSVKAALANPVKSLRTE</sequence>
<accession>A0ABT6FS10</accession>
<evidence type="ECO:0000313" key="10">
    <source>
        <dbReference type="Proteomes" id="UP001153642"/>
    </source>
</evidence>
<feature type="transmembrane region" description="Helical" evidence="6">
    <location>
        <begin position="275"/>
        <end position="296"/>
    </location>
</feature>
<dbReference type="PANTHER" id="PTHR30572:SF18">
    <property type="entry name" value="ABC-TYPE MACROLIDE FAMILY EXPORT SYSTEM PERMEASE COMPONENT 2"/>
    <property type="match status" value="1"/>
</dbReference>
<comment type="subcellular location">
    <subcellularLocation>
        <location evidence="1">Cell membrane</location>
        <topology evidence="1">Multi-pass membrane protein</topology>
    </subcellularLocation>
</comment>
<feature type="transmembrane region" description="Helical" evidence="6">
    <location>
        <begin position="21"/>
        <end position="44"/>
    </location>
</feature>
<keyword evidence="3 6" id="KW-0812">Transmembrane</keyword>
<evidence type="ECO:0000256" key="4">
    <source>
        <dbReference type="ARBA" id="ARBA00022989"/>
    </source>
</evidence>
<comment type="caution">
    <text evidence="9">The sequence shown here is derived from an EMBL/GenBank/DDBJ whole genome shotgun (WGS) entry which is preliminary data.</text>
</comment>
<feature type="domain" description="MacB-like periplasmic core" evidence="8">
    <location>
        <begin position="20"/>
        <end position="232"/>
    </location>
</feature>